<sequence>MDRDDQYIRPAHEEVVNERVEDSYASRVRTVRMVSSAITFVVGLFAVVLVAQIILVLAEANPRNGFASFVDGFSSGVSLGFDGLFTPASEKAAVLFNYGTAAIVWLLIGAALTYLIRKFALPGPRREIRYRRTVE</sequence>
<evidence type="ECO:0000256" key="1">
    <source>
        <dbReference type="SAM" id="Phobius"/>
    </source>
</evidence>
<dbReference type="EMBL" id="BSSD01000016">
    <property type="protein sequence ID" value="GLW95772.1"/>
    <property type="molecule type" value="Genomic_DNA"/>
</dbReference>
<feature type="transmembrane region" description="Helical" evidence="1">
    <location>
        <begin position="37"/>
        <end position="58"/>
    </location>
</feature>
<name>A0A9W6QUH5_9PSEU</name>
<reference evidence="2" key="1">
    <citation type="submission" date="2023-02" db="EMBL/GenBank/DDBJ databases">
        <title>Actinokineospora globicatena NBRC 15670.</title>
        <authorList>
            <person name="Ichikawa N."/>
            <person name="Sato H."/>
            <person name="Tonouchi N."/>
        </authorList>
    </citation>
    <scope>NUCLEOTIDE SEQUENCE</scope>
    <source>
        <strain evidence="2">NBRC 15670</strain>
    </source>
</reference>
<evidence type="ECO:0000313" key="3">
    <source>
        <dbReference type="Proteomes" id="UP001165042"/>
    </source>
</evidence>
<accession>A0A9W6QUH5</accession>
<organism evidence="2 3">
    <name type="scientific">Actinokineospora globicatena</name>
    <dbReference type="NCBI Taxonomy" id="103729"/>
    <lineage>
        <taxon>Bacteria</taxon>
        <taxon>Bacillati</taxon>
        <taxon>Actinomycetota</taxon>
        <taxon>Actinomycetes</taxon>
        <taxon>Pseudonocardiales</taxon>
        <taxon>Pseudonocardiaceae</taxon>
        <taxon>Actinokineospora</taxon>
    </lineage>
</organism>
<evidence type="ECO:0000313" key="2">
    <source>
        <dbReference type="EMBL" id="GLW95772.1"/>
    </source>
</evidence>
<dbReference type="Proteomes" id="UP001165042">
    <property type="component" value="Unassembled WGS sequence"/>
</dbReference>
<comment type="caution">
    <text evidence="2">The sequence shown here is derived from an EMBL/GenBank/DDBJ whole genome shotgun (WGS) entry which is preliminary data.</text>
</comment>
<gene>
    <name evidence="2" type="ORF">Aglo03_65880</name>
</gene>
<keyword evidence="1" id="KW-0812">Transmembrane</keyword>
<feature type="transmembrane region" description="Helical" evidence="1">
    <location>
        <begin position="95"/>
        <end position="116"/>
    </location>
</feature>
<keyword evidence="1" id="KW-0472">Membrane</keyword>
<protein>
    <submittedName>
        <fullName evidence="2">Uncharacterized protein</fullName>
    </submittedName>
</protein>
<keyword evidence="1" id="KW-1133">Transmembrane helix</keyword>
<keyword evidence="3" id="KW-1185">Reference proteome</keyword>
<dbReference type="AlphaFoldDB" id="A0A9W6QUH5"/>
<proteinExistence type="predicted"/>